<dbReference type="PROSITE" id="PS50896">
    <property type="entry name" value="LISH"/>
    <property type="match status" value="1"/>
</dbReference>
<evidence type="ECO:0000313" key="2">
    <source>
        <dbReference type="EMBL" id="KAJ2677068.1"/>
    </source>
</evidence>
<organism evidence="2 3">
    <name type="scientific">Coemansia spiralis</name>
    <dbReference type="NCBI Taxonomy" id="417178"/>
    <lineage>
        <taxon>Eukaryota</taxon>
        <taxon>Fungi</taxon>
        <taxon>Fungi incertae sedis</taxon>
        <taxon>Zoopagomycota</taxon>
        <taxon>Kickxellomycotina</taxon>
        <taxon>Kickxellomycetes</taxon>
        <taxon>Kickxellales</taxon>
        <taxon>Kickxellaceae</taxon>
        <taxon>Coemansia</taxon>
    </lineage>
</organism>
<feature type="domain" description="CRA" evidence="1">
    <location>
        <begin position="200"/>
        <end position="292"/>
    </location>
</feature>
<dbReference type="InterPro" id="IPR013144">
    <property type="entry name" value="CRA_dom"/>
</dbReference>
<dbReference type="PANTHER" id="PTHR12864">
    <property type="entry name" value="RAN BINDING PROTEIN 9-RELATED"/>
    <property type="match status" value="1"/>
</dbReference>
<dbReference type="EMBL" id="JANBTW010000035">
    <property type="protein sequence ID" value="KAJ2677068.1"/>
    <property type="molecule type" value="Genomic_DNA"/>
</dbReference>
<dbReference type="InterPro" id="IPR024964">
    <property type="entry name" value="CTLH/CRA"/>
</dbReference>
<sequence length="330" mass="36859">MSALPNEPHGPPDTTTLHMLIYSFLLHNNCGRTAKAFARTCGLATSSCLTNGTAPKHLLGTVGREAQQGKRPAAKANVCVEAESDTERANKLIDHHIECLRIRQSICSSIENGEPEVALDLLTTYFRAVLIPPEQSSSPLPLRREFNATLLRFRLDTQYYIELIANHQELDALVFGQRTLWRYPDILDTWLDHSGFLPQDNLKSEVVPREELKLKRAEIMQHITNVAALVAYPDPRKSSLAYLLGQERRNELAAAVNSAILQTLNFPREPAMVTLVRQLATTSACLFGMSSSSRTSAQQSQDDEQDAARNRPWVLDMFVNSESSDDAFIQ</sequence>
<protein>
    <recommendedName>
        <fullName evidence="1">CRA domain-containing protein</fullName>
    </recommendedName>
</protein>
<dbReference type="InterPro" id="IPR006594">
    <property type="entry name" value="LisH"/>
</dbReference>
<name>A0A9W8G8S1_9FUNG</name>
<dbReference type="OrthoDB" id="2415936at2759"/>
<dbReference type="AlphaFoldDB" id="A0A9W8G8S1"/>
<dbReference type="Pfam" id="PF10607">
    <property type="entry name" value="CTLH"/>
    <property type="match status" value="1"/>
</dbReference>
<proteinExistence type="predicted"/>
<dbReference type="SMART" id="SM00757">
    <property type="entry name" value="CRA"/>
    <property type="match status" value="1"/>
</dbReference>
<accession>A0A9W8G8S1</accession>
<dbReference type="InterPro" id="IPR050618">
    <property type="entry name" value="Ubq-SigPath_Reg"/>
</dbReference>
<reference evidence="2" key="1">
    <citation type="submission" date="2022-07" db="EMBL/GenBank/DDBJ databases">
        <title>Phylogenomic reconstructions and comparative analyses of Kickxellomycotina fungi.</title>
        <authorList>
            <person name="Reynolds N.K."/>
            <person name="Stajich J.E."/>
            <person name="Barry K."/>
            <person name="Grigoriev I.V."/>
            <person name="Crous P."/>
            <person name="Smith M.E."/>
        </authorList>
    </citation>
    <scope>NUCLEOTIDE SEQUENCE</scope>
    <source>
        <strain evidence="2">NRRL 3115</strain>
    </source>
</reference>
<comment type="caution">
    <text evidence="2">The sequence shown here is derived from an EMBL/GenBank/DDBJ whole genome shotgun (WGS) entry which is preliminary data.</text>
</comment>
<dbReference type="Proteomes" id="UP001151518">
    <property type="component" value="Unassembled WGS sequence"/>
</dbReference>
<gene>
    <name evidence="2" type="ORF">GGI25_003288</name>
</gene>
<evidence type="ECO:0000313" key="3">
    <source>
        <dbReference type="Proteomes" id="UP001151518"/>
    </source>
</evidence>
<evidence type="ECO:0000259" key="1">
    <source>
        <dbReference type="SMART" id="SM00757"/>
    </source>
</evidence>